<keyword evidence="1" id="KW-0378">Hydrolase</keyword>
<dbReference type="InterPro" id="IPR023365">
    <property type="entry name" value="Sortase_dom-sf"/>
</dbReference>
<accession>A0ABR9JVA4</accession>
<evidence type="ECO:0000313" key="3">
    <source>
        <dbReference type="EMBL" id="MBE1534344.1"/>
    </source>
</evidence>
<dbReference type="RefSeq" id="WP_192760733.1">
    <property type="nucleotide sequence ID" value="NZ_JADBDZ010000001.1"/>
</dbReference>
<dbReference type="Proteomes" id="UP000627838">
    <property type="component" value="Unassembled WGS sequence"/>
</dbReference>
<evidence type="ECO:0000256" key="1">
    <source>
        <dbReference type="ARBA" id="ARBA00022801"/>
    </source>
</evidence>
<dbReference type="EMBL" id="JADBDZ010000001">
    <property type="protein sequence ID" value="MBE1534344.1"/>
    <property type="molecule type" value="Genomic_DNA"/>
</dbReference>
<dbReference type="SUPFAM" id="SSF63817">
    <property type="entry name" value="Sortase"/>
    <property type="match status" value="1"/>
</dbReference>
<evidence type="ECO:0000313" key="4">
    <source>
        <dbReference type="Proteomes" id="UP000627838"/>
    </source>
</evidence>
<reference evidence="3 4" key="1">
    <citation type="submission" date="2020-10" db="EMBL/GenBank/DDBJ databases">
        <title>Sequencing the genomes of 1000 actinobacteria strains.</title>
        <authorList>
            <person name="Klenk H.-P."/>
        </authorList>
    </citation>
    <scope>NUCLEOTIDE SEQUENCE [LARGE SCALE GENOMIC DNA]</scope>
    <source>
        <strain evidence="3 4">DSM 46744</strain>
    </source>
</reference>
<dbReference type="NCBIfam" id="NF033748">
    <property type="entry name" value="class_F_sortase"/>
    <property type="match status" value="1"/>
</dbReference>
<feature type="region of interest" description="Disordered" evidence="2">
    <location>
        <begin position="32"/>
        <end position="74"/>
    </location>
</feature>
<dbReference type="Gene3D" id="2.40.260.10">
    <property type="entry name" value="Sortase"/>
    <property type="match status" value="1"/>
</dbReference>
<sequence>MPPRGRDGGHRTRLAALAAAALAACTGVDVLTTEARPHEPPRTLQAPRPSASAPGPAEPARTSPLAPSRPTTLDIPSIDVHSKLLRLGLAPDGALEVPRPPDENRAGWYTGSVTPGERGTAVILGHLDSTSGASVFYRLGDLGPGRRVRVHRADGTTAVFTVDAVRRHPKGDFPAKAVYGHTPRPSLRLITCGGAFDDDTGHYLDNIVVYAHLTAVA</sequence>
<dbReference type="Pfam" id="PF04203">
    <property type="entry name" value="Sortase"/>
    <property type="match status" value="1"/>
</dbReference>
<dbReference type="PROSITE" id="PS51257">
    <property type="entry name" value="PROKAR_LIPOPROTEIN"/>
    <property type="match status" value="1"/>
</dbReference>
<keyword evidence="4" id="KW-1185">Reference proteome</keyword>
<gene>
    <name evidence="3" type="ORF">H4W34_004177</name>
</gene>
<dbReference type="CDD" id="cd05829">
    <property type="entry name" value="Sortase_F"/>
    <property type="match status" value="1"/>
</dbReference>
<organism evidence="3 4">
    <name type="scientific">Actinomadura algeriensis</name>
    <dbReference type="NCBI Taxonomy" id="1679523"/>
    <lineage>
        <taxon>Bacteria</taxon>
        <taxon>Bacillati</taxon>
        <taxon>Actinomycetota</taxon>
        <taxon>Actinomycetes</taxon>
        <taxon>Streptosporangiales</taxon>
        <taxon>Thermomonosporaceae</taxon>
        <taxon>Actinomadura</taxon>
    </lineage>
</organism>
<proteinExistence type="predicted"/>
<dbReference type="InterPro" id="IPR005754">
    <property type="entry name" value="Sortase"/>
</dbReference>
<feature type="compositionally biased region" description="Low complexity" evidence="2">
    <location>
        <begin position="46"/>
        <end position="61"/>
    </location>
</feature>
<evidence type="ECO:0000256" key="2">
    <source>
        <dbReference type="SAM" id="MobiDB-lite"/>
    </source>
</evidence>
<dbReference type="InterPro" id="IPR042001">
    <property type="entry name" value="Sortase_F"/>
</dbReference>
<protein>
    <submittedName>
        <fullName evidence="3">Sortase (Surface protein transpeptidase)</fullName>
    </submittedName>
</protein>
<name>A0ABR9JVA4_9ACTN</name>
<comment type="caution">
    <text evidence="3">The sequence shown here is derived from an EMBL/GenBank/DDBJ whole genome shotgun (WGS) entry which is preliminary data.</text>
</comment>